<accession>A0A1I7WS92</accession>
<keyword evidence="1" id="KW-1185">Reference proteome</keyword>
<dbReference type="Proteomes" id="UP000095283">
    <property type="component" value="Unplaced"/>
</dbReference>
<dbReference type="WBParaSite" id="Hba_08060">
    <property type="protein sequence ID" value="Hba_08060"/>
    <property type="gene ID" value="Hba_08060"/>
</dbReference>
<protein>
    <submittedName>
        <fullName evidence="2">Transposase</fullName>
    </submittedName>
</protein>
<sequence>MILFVLEGQPETFVLVVDNVNSGLHKKIGPSDN</sequence>
<reference evidence="2" key="1">
    <citation type="submission" date="2016-11" db="UniProtKB">
        <authorList>
            <consortium name="WormBaseParasite"/>
        </authorList>
    </citation>
    <scope>IDENTIFICATION</scope>
</reference>
<evidence type="ECO:0000313" key="1">
    <source>
        <dbReference type="Proteomes" id="UP000095283"/>
    </source>
</evidence>
<organism evidence="1 2">
    <name type="scientific">Heterorhabditis bacteriophora</name>
    <name type="common">Entomopathogenic nematode worm</name>
    <dbReference type="NCBI Taxonomy" id="37862"/>
    <lineage>
        <taxon>Eukaryota</taxon>
        <taxon>Metazoa</taxon>
        <taxon>Ecdysozoa</taxon>
        <taxon>Nematoda</taxon>
        <taxon>Chromadorea</taxon>
        <taxon>Rhabditida</taxon>
        <taxon>Rhabditina</taxon>
        <taxon>Rhabditomorpha</taxon>
        <taxon>Strongyloidea</taxon>
        <taxon>Heterorhabditidae</taxon>
        <taxon>Heterorhabditis</taxon>
    </lineage>
</organism>
<evidence type="ECO:0000313" key="2">
    <source>
        <dbReference type="WBParaSite" id="Hba_08060"/>
    </source>
</evidence>
<dbReference type="AlphaFoldDB" id="A0A1I7WS92"/>
<proteinExistence type="predicted"/>
<name>A0A1I7WS92_HETBA</name>